<dbReference type="PANTHER" id="PTHR35395:SF1">
    <property type="entry name" value="DUF6536 DOMAIN-CONTAINING PROTEIN"/>
    <property type="match status" value="1"/>
</dbReference>
<keyword evidence="3" id="KW-1185">Reference proteome</keyword>
<dbReference type="AlphaFoldDB" id="A0AAN6RQU8"/>
<dbReference type="PANTHER" id="PTHR35395">
    <property type="entry name" value="DUF6536 DOMAIN-CONTAINING PROTEIN"/>
    <property type="match status" value="1"/>
</dbReference>
<dbReference type="Pfam" id="PF20163">
    <property type="entry name" value="DUF6536"/>
    <property type="match status" value="1"/>
</dbReference>
<accession>A0AAN6RQU8</accession>
<evidence type="ECO:0000313" key="2">
    <source>
        <dbReference type="EMBL" id="KAK3899103.1"/>
    </source>
</evidence>
<dbReference type="InterPro" id="IPR046623">
    <property type="entry name" value="DUF6536"/>
</dbReference>
<organism evidence="2 3">
    <name type="scientific">Staphylotrichum tortipilum</name>
    <dbReference type="NCBI Taxonomy" id="2831512"/>
    <lineage>
        <taxon>Eukaryota</taxon>
        <taxon>Fungi</taxon>
        <taxon>Dikarya</taxon>
        <taxon>Ascomycota</taxon>
        <taxon>Pezizomycotina</taxon>
        <taxon>Sordariomycetes</taxon>
        <taxon>Sordariomycetidae</taxon>
        <taxon>Sordariales</taxon>
        <taxon>Chaetomiaceae</taxon>
        <taxon>Staphylotrichum</taxon>
    </lineage>
</organism>
<gene>
    <name evidence="2" type="ORF">C8A05DRAFT_46749</name>
</gene>
<name>A0AAN6RQU8_9PEZI</name>
<comment type="caution">
    <text evidence="2">The sequence shown here is derived from an EMBL/GenBank/DDBJ whole genome shotgun (WGS) entry which is preliminary data.</text>
</comment>
<reference evidence="2" key="2">
    <citation type="submission" date="2023-05" db="EMBL/GenBank/DDBJ databases">
        <authorList>
            <consortium name="Lawrence Berkeley National Laboratory"/>
            <person name="Steindorff A."/>
            <person name="Hensen N."/>
            <person name="Bonometti L."/>
            <person name="Westerberg I."/>
            <person name="Brannstrom I.O."/>
            <person name="Guillou S."/>
            <person name="Cros-Aarteil S."/>
            <person name="Calhoun S."/>
            <person name="Haridas S."/>
            <person name="Kuo A."/>
            <person name="Mondo S."/>
            <person name="Pangilinan J."/>
            <person name="Riley R."/>
            <person name="Labutti K."/>
            <person name="Andreopoulos B."/>
            <person name="Lipzen A."/>
            <person name="Chen C."/>
            <person name="Yanf M."/>
            <person name="Daum C."/>
            <person name="Ng V."/>
            <person name="Clum A."/>
            <person name="Ohm R."/>
            <person name="Martin F."/>
            <person name="Silar P."/>
            <person name="Natvig D."/>
            <person name="Lalanne C."/>
            <person name="Gautier V."/>
            <person name="Ament-Velasquez S.L."/>
            <person name="Kruys A."/>
            <person name="Hutchinson M.I."/>
            <person name="Powell A.J."/>
            <person name="Barry K."/>
            <person name="Miller A.N."/>
            <person name="Grigoriev I.V."/>
            <person name="Debuchy R."/>
            <person name="Gladieux P."/>
            <person name="Thoren M.H."/>
            <person name="Johannesson H."/>
        </authorList>
    </citation>
    <scope>NUCLEOTIDE SEQUENCE</scope>
    <source>
        <strain evidence="2">CBS 103.79</strain>
    </source>
</reference>
<feature type="domain" description="DUF6536" evidence="1">
    <location>
        <begin position="19"/>
        <end position="82"/>
    </location>
</feature>
<protein>
    <recommendedName>
        <fullName evidence="1">DUF6536 domain-containing protein</fullName>
    </recommendedName>
</protein>
<evidence type="ECO:0000313" key="3">
    <source>
        <dbReference type="Proteomes" id="UP001303889"/>
    </source>
</evidence>
<proteinExistence type="predicted"/>
<sequence length="319" mass="34272">MAPERAPLQHRRAFLLRRQLTAWAGTQHEPDGNGIGILFEGSCSRVRTLNTALHVVINALSSVLLAGSNYCMQCLSAPTRSQMPIPTQEPESFSSLARLGLGGVATRILLETDVTSSGTRGMMGNVVLVNTPHLCLASEWASFARERKGLRVSSKPTGVQRSQHFLQLPYRFGVPLLVFPGGLHWQISQSIFLVQVDEYDNNGQAVLEGEYGGPGQSGSFTTCGWSPLSVGCTISAGALLVLLPILFGILPFPSGLPVAGSCSAAIAAACHQTPSESESWDKPLELGVPANKETGPTSADHCFFSSNEMRYPEKGRWYS</sequence>
<dbReference type="Proteomes" id="UP001303889">
    <property type="component" value="Unassembled WGS sequence"/>
</dbReference>
<reference evidence="2" key="1">
    <citation type="journal article" date="2023" name="Mol. Phylogenet. Evol.">
        <title>Genome-scale phylogeny and comparative genomics of the fungal order Sordariales.</title>
        <authorList>
            <person name="Hensen N."/>
            <person name="Bonometti L."/>
            <person name="Westerberg I."/>
            <person name="Brannstrom I.O."/>
            <person name="Guillou S."/>
            <person name="Cros-Aarteil S."/>
            <person name="Calhoun S."/>
            <person name="Haridas S."/>
            <person name="Kuo A."/>
            <person name="Mondo S."/>
            <person name="Pangilinan J."/>
            <person name="Riley R."/>
            <person name="LaButti K."/>
            <person name="Andreopoulos B."/>
            <person name="Lipzen A."/>
            <person name="Chen C."/>
            <person name="Yan M."/>
            <person name="Daum C."/>
            <person name="Ng V."/>
            <person name="Clum A."/>
            <person name="Steindorff A."/>
            <person name="Ohm R.A."/>
            <person name="Martin F."/>
            <person name="Silar P."/>
            <person name="Natvig D.O."/>
            <person name="Lalanne C."/>
            <person name="Gautier V."/>
            <person name="Ament-Velasquez S.L."/>
            <person name="Kruys A."/>
            <person name="Hutchinson M.I."/>
            <person name="Powell A.J."/>
            <person name="Barry K."/>
            <person name="Miller A.N."/>
            <person name="Grigoriev I.V."/>
            <person name="Debuchy R."/>
            <person name="Gladieux P."/>
            <person name="Hiltunen Thoren M."/>
            <person name="Johannesson H."/>
        </authorList>
    </citation>
    <scope>NUCLEOTIDE SEQUENCE</scope>
    <source>
        <strain evidence="2">CBS 103.79</strain>
    </source>
</reference>
<evidence type="ECO:0000259" key="1">
    <source>
        <dbReference type="Pfam" id="PF20163"/>
    </source>
</evidence>
<dbReference type="EMBL" id="MU855833">
    <property type="protein sequence ID" value="KAK3899103.1"/>
    <property type="molecule type" value="Genomic_DNA"/>
</dbReference>